<keyword evidence="3" id="KW-1185">Reference proteome</keyword>
<comment type="caution">
    <text evidence="2">The sequence shown here is derived from an EMBL/GenBank/DDBJ whole genome shotgun (WGS) entry which is preliminary data.</text>
</comment>
<evidence type="ECO:0000313" key="3">
    <source>
        <dbReference type="Proteomes" id="UP001500888"/>
    </source>
</evidence>
<evidence type="ECO:0000313" key="2">
    <source>
        <dbReference type="EMBL" id="GAA3825405.1"/>
    </source>
</evidence>
<feature type="region of interest" description="Disordered" evidence="1">
    <location>
        <begin position="44"/>
        <end position="132"/>
    </location>
</feature>
<dbReference type="Proteomes" id="UP001500888">
    <property type="component" value="Unassembled WGS sequence"/>
</dbReference>
<feature type="region of interest" description="Disordered" evidence="1">
    <location>
        <begin position="1"/>
        <end position="28"/>
    </location>
</feature>
<proteinExistence type="predicted"/>
<feature type="compositionally biased region" description="Basic and acidic residues" evidence="1">
    <location>
        <begin position="93"/>
        <end position="103"/>
    </location>
</feature>
<reference evidence="3" key="1">
    <citation type="journal article" date="2019" name="Int. J. Syst. Evol. Microbiol.">
        <title>The Global Catalogue of Microorganisms (GCM) 10K type strain sequencing project: providing services to taxonomists for standard genome sequencing and annotation.</title>
        <authorList>
            <consortium name="The Broad Institute Genomics Platform"/>
            <consortium name="The Broad Institute Genome Sequencing Center for Infectious Disease"/>
            <person name="Wu L."/>
            <person name="Ma J."/>
        </authorList>
    </citation>
    <scope>NUCLEOTIDE SEQUENCE [LARGE SCALE GENOMIC DNA]</scope>
    <source>
        <strain evidence="3">JCM 16908</strain>
    </source>
</reference>
<accession>A0ABP7IS03</accession>
<sequence length="132" mass="13019">MPVGVGVGDGSRTDNNTRLIPFGSGRSAETITVLDLDGTVLDRIESADRPGRRHVTPGKTGVPGPGAAEGGTGHPGDKRPGAGHAPGSVSHTVPDRGDPRSPPDLDGGPDPVAVRCGAGGVPSAQAPVSPQA</sequence>
<evidence type="ECO:0000256" key="1">
    <source>
        <dbReference type="SAM" id="MobiDB-lite"/>
    </source>
</evidence>
<dbReference type="EMBL" id="BAAAZR010000020">
    <property type="protein sequence ID" value="GAA3825405.1"/>
    <property type="molecule type" value="Genomic_DNA"/>
</dbReference>
<name>A0ABP7IS03_9ACTN</name>
<gene>
    <name evidence="2" type="ORF">GCM10022226_52640</name>
</gene>
<organism evidence="2 3">
    <name type="scientific">Sphaerisporangium flaviroseum</name>
    <dbReference type="NCBI Taxonomy" id="509199"/>
    <lineage>
        <taxon>Bacteria</taxon>
        <taxon>Bacillati</taxon>
        <taxon>Actinomycetota</taxon>
        <taxon>Actinomycetes</taxon>
        <taxon>Streptosporangiales</taxon>
        <taxon>Streptosporangiaceae</taxon>
        <taxon>Sphaerisporangium</taxon>
    </lineage>
</organism>
<protein>
    <submittedName>
        <fullName evidence="2">Uncharacterized protein</fullName>
    </submittedName>
</protein>
<feature type="compositionally biased region" description="Gly residues" evidence="1">
    <location>
        <begin position="61"/>
        <end position="74"/>
    </location>
</feature>